<keyword evidence="1" id="KW-0472">Membrane</keyword>
<proteinExistence type="predicted"/>
<dbReference type="AlphaFoldDB" id="A0A3M8DK22"/>
<comment type="caution">
    <text evidence="2">The sequence shown here is derived from an EMBL/GenBank/DDBJ whole genome shotgun (WGS) entry which is preliminary data.</text>
</comment>
<accession>A0A3M8DK22</accession>
<evidence type="ECO:0000313" key="3">
    <source>
        <dbReference type="Proteomes" id="UP000271031"/>
    </source>
</evidence>
<feature type="transmembrane region" description="Helical" evidence="1">
    <location>
        <begin position="46"/>
        <end position="64"/>
    </location>
</feature>
<evidence type="ECO:0000313" key="2">
    <source>
        <dbReference type="EMBL" id="RNB87467.1"/>
    </source>
</evidence>
<keyword evidence="1" id="KW-0812">Transmembrane</keyword>
<dbReference type="OrthoDB" id="2476382at2"/>
<evidence type="ECO:0000256" key="1">
    <source>
        <dbReference type="SAM" id="Phobius"/>
    </source>
</evidence>
<organism evidence="2 3">
    <name type="scientific">Brevibacillus fluminis</name>
    <dbReference type="NCBI Taxonomy" id="511487"/>
    <lineage>
        <taxon>Bacteria</taxon>
        <taxon>Bacillati</taxon>
        <taxon>Bacillota</taxon>
        <taxon>Bacilli</taxon>
        <taxon>Bacillales</taxon>
        <taxon>Paenibacillaceae</taxon>
        <taxon>Brevibacillus</taxon>
    </lineage>
</organism>
<keyword evidence="1" id="KW-1133">Transmembrane helix</keyword>
<sequence length="66" mass="7707">MILPVFLLLVGLLVMWQPRTKRWQSRLRAHLGSDERRMKQRANTFFLLGFAFVLAGLALLYKVTMS</sequence>
<dbReference type="RefSeq" id="WP_122919164.1">
    <property type="nucleotide sequence ID" value="NZ_RHHQ01000012.1"/>
</dbReference>
<reference evidence="2 3" key="1">
    <citation type="submission" date="2018-10" db="EMBL/GenBank/DDBJ databases">
        <title>Phylogenomics of Brevibacillus.</title>
        <authorList>
            <person name="Dunlap C."/>
        </authorList>
    </citation>
    <scope>NUCLEOTIDE SEQUENCE [LARGE SCALE GENOMIC DNA]</scope>
    <source>
        <strain evidence="2 3">JCM 15716</strain>
    </source>
</reference>
<dbReference type="EMBL" id="RHHQ01000012">
    <property type="protein sequence ID" value="RNB87467.1"/>
    <property type="molecule type" value="Genomic_DNA"/>
</dbReference>
<keyword evidence="3" id="KW-1185">Reference proteome</keyword>
<gene>
    <name evidence="2" type="ORF">EDM56_17630</name>
</gene>
<protein>
    <submittedName>
        <fullName evidence="2">Uncharacterized protein</fullName>
    </submittedName>
</protein>
<dbReference type="Proteomes" id="UP000271031">
    <property type="component" value="Unassembled WGS sequence"/>
</dbReference>
<name>A0A3M8DK22_9BACL</name>